<dbReference type="SMART" id="SM00409">
    <property type="entry name" value="IG"/>
    <property type="match status" value="1"/>
</dbReference>
<protein>
    <recommendedName>
        <fullName evidence="16">B-cell antigen receptor complex-associated protein beta chain</fullName>
    </recommendedName>
    <alternativeName>
        <fullName evidence="19">B-cell-specific glycoprotein B29</fullName>
    </alternativeName>
    <alternativeName>
        <fullName evidence="18">Ig-beta</fullName>
    </alternativeName>
    <alternativeName>
        <fullName evidence="17">Immunoglobulin-associated B29 protein</fullName>
    </alternativeName>
</protein>
<dbReference type="Ensembl" id="ENSPCET00000025588.1">
    <property type="protein sequence ID" value="ENSPCEP00000024765.1"/>
    <property type="gene ID" value="ENSPCEG00000018692.1"/>
</dbReference>
<dbReference type="SUPFAM" id="SSF48726">
    <property type="entry name" value="Immunoglobulin"/>
    <property type="match status" value="1"/>
</dbReference>
<dbReference type="InterPro" id="IPR036179">
    <property type="entry name" value="Ig-like_dom_sf"/>
</dbReference>
<keyword evidence="9 20" id="KW-0472">Membrane</keyword>
<dbReference type="AlphaFoldDB" id="A0A8C8STK8"/>
<evidence type="ECO:0000256" key="18">
    <source>
        <dbReference type="ARBA" id="ARBA00078678"/>
    </source>
</evidence>
<dbReference type="Gene3D" id="2.60.40.10">
    <property type="entry name" value="Immunoglobulins"/>
    <property type="match status" value="1"/>
</dbReference>
<feature type="transmembrane region" description="Helical" evidence="20">
    <location>
        <begin position="156"/>
        <end position="177"/>
    </location>
</feature>
<evidence type="ECO:0000259" key="21">
    <source>
        <dbReference type="SMART" id="SM00409"/>
    </source>
</evidence>
<comment type="subcellular location">
    <subcellularLocation>
        <location evidence="1">Cell membrane</location>
        <topology evidence="1">Single-pass type I membrane protein</topology>
    </subcellularLocation>
</comment>
<evidence type="ECO:0000256" key="2">
    <source>
        <dbReference type="ARBA" id="ARBA00022475"/>
    </source>
</evidence>
<evidence type="ECO:0000256" key="3">
    <source>
        <dbReference type="ARBA" id="ARBA00022553"/>
    </source>
</evidence>
<dbReference type="Pfam" id="PF07679">
    <property type="entry name" value="I-set"/>
    <property type="match status" value="1"/>
</dbReference>
<accession>A0A8C8STK8</accession>
<dbReference type="GO" id="GO:0030183">
    <property type="term" value="P:B cell differentiation"/>
    <property type="evidence" value="ECO:0007669"/>
    <property type="project" value="TreeGrafter"/>
</dbReference>
<evidence type="ECO:0000256" key="13">
    <source>
        <dbReference type="ARBA" id="ARBA00023319"/>
    </source>
</evidence>
<keyword evidence="8" id="KW-1064">Adaptive immunity</keyword>
<evidence type="ECO:0000256" key="6">
    <source>
        <dbReference type="ARBA" id="ARBA00022859"/>
    </source>
</evidence>
<sequence>PWTSPRSTWPLEVNLVEKLIRCSVINVFPGFVSSGTFCSHFHQQPRYVAAKKNTEVHFICHSRNSEEVQWYKITDQDKKPQLIDKTNPRVSEERNKSYVTISIRKIRAEDNGIYLCENKNLVHALEQIHTCGSELRVIGDQLNLQQAQSRNTVKDIIIMIQSILLVIFMSIPMLFLLEKGDGKDSSEEDHTYEGLEIEQTATYEDIAPLRDVKAKWTVGEHPGHE</sequence>
<dbReference type="Proteomes" id="UP000694393">
    <property type="component" value="Unplaced"/>
</dbReference>
<evidence type="ECO:0000256" key="11">
    <source>
        <dbReference type="ARBA" id="ARBA00023170"/>
    </source>
</evidence>
<dbReference type="InterPro" id="IPR003599">
    <property type="entry name" value="Ig_sub"/>
</dbReference>
<keyword evidence="4 20" id="KW-0812">Transmembrane</keyword>
<keyword evidence="10" id="KW-1015">Disulfide bond</keyword>
<dbReference type="GO" id="GO:0050853">
    <property type="term" value="P:B cell receptor signaling pathway"/>
    <property type="evidence" value="ECO:0007669"/>
    <property type="project" value="TreeGrafter"/>
</dbReference>
<evidence type="ECO:0000256" key="15">
    <source>
        <dbReference type="ARBA" id="ARBA00063513"/>
    </source>
</evidence>
<keyword evidence="23" id="KW-1185">Reference proteome</keyword>
<evidence type="ECO:0000256" key="10">
    <source>
        <dbReference type="ARBA" id="ARBA00023157"/>
    </source>
</evidence>
<evidence type="ECO:0000313" key="23">
    <source>
        <dbReference type="Proteomes" id="UP000694393"/>
    </source>
</evidence>
<evidence type="ECO:0000256" key="7">
    <source>
        <dbReference type="ARBA" id="ARBA00022989"/>
    </source>
</evidence>
<evidence type="ECO:0000256" key="12">
    <source>
        <dbReference type="ARBA" id="ARBA00023180"/>
    </source>
</evidence>
<keyword evidence="12" id="KW-0325">Glycoprotein</keyword>
<dbReference type="InterPro" id="IPR013098">
    <property type="entry name" value="Ig_I-set"/>
</dbReference>
<dbReference type="PANTHER" id="PTHR14334:SF2">
    <property type="entry name" value="B-CELL ANTIGEN RECEPTOR COMPLEX-ASSOCIATED PROTEIN BETA CHAIN"/>
    <property type="match status" value="1"/>
</dbReference>
<dbReference type="FunFam" id="2.60.40.10:FF:001554">
    <property type="entry name" value="B-cell antigen receptor complex-associated protein beta chain"/>
    <property type="match status" value="1"/>
</dbReference>
<keyword evidence="7 20" id="KW-1133">Transmembrane helix</keyword>
<name>A0A8C8STK8_9SAUR</name>
<keyword evidence="11" id="KW-0675">Receptor</keyword>
<keyword evidence="6" id="KW-0391">Immunity</keyword>
<proteinExistence type="predicted"/>
<evidence type="ECO:0000256" key="20">
    <source>
        <dbReference type="SAM" id="Phobius"/>
    </source>
</evidence>
<feature type="domain" description="Immunoglobulin" evidence="21">
    <location>
        <begin position="45"/>
        <end position="138"/>
    </location>
</feature>
<keyword evidence="13" id="KW-0393">Immunoglobulin domain</keyword>
<dbReference type="GO" id="GO:0019815">
    <property type="term" value="C:B cell receptor complex"/>
    <property type="evidence" value="ECO:0007669"/>
    <property type="project" value="TreeGrafter"/>
</dbReference>
<evidence type="ECO:0000256" key="19">
    <source>
        <dbReference type="ARBA" id="ARBA00079736"/>
    </source>
</evidence>
<dbReference type="GO" id="GO:0002250">
    <property type="term" value="P:adaptive immune response"/>
    <property type="evidence" value="ECO:0007669"/>
    <property type="project" value="UniProtKB-KW"/>
</dbReference>
<evidence type="ECO:0000256" key="14">
    <source>
        <dbReference type="ARBA" id="ARBA00056166"/>
    </source>
</evidence>
<reference evidence="22" key="2">
    <citation type="submission" date="2025-09" db="UniProtKB">
        <authorList>
            <consortium name="Ensembl"/>
        </authorList>
    </citation>
    <scope>IDENTIFICATION</scope>
</reference>
<comment type="function">
    <text evidence="14">Required in cooperation with CD79A for initiation of the signal transduction cascade activated by the B-cell antigen receptor complex (BCR) which leads to internalization of the complex, trafficking to late endosomes and antigen presentation. Enhances phosphorylation of CD79A, possibly by recruiting kinases which phosphorylate CD79A or by recruiting proteins which bind to CD79A and protect it from dephosphorylation.</text>
</comment>
<dbReference type="GO" id="GO:0009897">
    <property type="term" value="C:external side of plasma membrane"/>
    <property type="evidence" value="ECO:0007669"/>
    <property type="project" value="TreeGrafter"/>
</dbReference>
<evidence type="ECO:0000256" key="17">
    <source>
        <dbReference type="ARBA" id="ARBA00076791"/>
    </source>
</evidence>
<keyword evidence="5" id="KW-0732">Signal</keyword>
<organism evidence="22 23">
    <name type="scientific">Pelusios castaneus</name>
    <name type="common">West African mud turtle</name>
    <dbReference type="NCBI Taxonomy" id="367368"/>
    <lineage>
        <taxon>Eukaryota</taxon>
        <taxon>Metazoa</taxon>
        <taxon>Chordata</taxon>
        <taxon>Craniata</taxon>
        <taxon>Vertebrata</taxon>
        <taxon>Euteleostomi</taxon>
        <taxon>Archelosauria</taxon>
        <taxon>Testudinata</taxon>
        <taxon>Testudines</taxon>
        <taxon>Pleurodira</taxon>
        <taxon>Pelomedusidae</taxon>
        <taxon>Pelusios</taxon>
    </lineage>
</organism>
<evidence type="ECO:0000256" key="5">
    <source>
        <dbReference type="ARBA" id="ARBA00022729"/>
    </source>
</evidence>
<dbReference type="PANTHER" id="PTHR14334">
    <property type="entry name" value="B-CELL ANTIGEN RECEPTOR COMPLEX-ASSOCIATED PROTEIN"/>
    <property type="match status" value="1"/>
</dbReference>
<evidence type="ECO:0000256" key="9">
    <source>
        <dbReference type="ARBA" id="ARBA00023136"/>
    </source>
</evidence>
<comment type="subunit">
    <text evidence="15">Heterodimer of alpha and beta chains; disulfide-linked. Part of the B-cell antigen receptor complex where the alpha/beta chain heterodimer is non-covalently associated with an antigen-specific membrane-bound surface immunoglobulin of two heavy chains and two light chains. Interacts with LYN.</text>
</comment>
<dbReference type="InterPro" id="IPR013783">
    <property type="entry name" value="Ig-like_fold"/>
</dbReference>
<evidence type="ECO:0000256" key="4">
    <source>
        <dbReference type="ARBA" id="ARBA00022692"/>
    </source>
</evidence>
<reference evidence="22" key="1">
    <citation type="submission" date="2025-08" db="UniProtKB">
        <authorList>
            <consortium name="Ensembl"/>
        </authorList>
    </citation>
    <scope>IDENTIFICATION</scope>
</reference>
<evidence type="ECO:0000256" key="1">
    <source>
        <dbReference type="ARBA" id="ARBA00004251"/>
    </source>
</evidence>
<evidence type="ECO:0000256" key="16">
    <source>
        <dbReference type="ARBA" id="ARBA00068183"/>
    </source>
</evidence>
<keyword evidence="2" id="KW-1003">Cell membrane</keyword>
<dbReference type="GO" id="GO:0042802">
    <property type="term" value="F:identical protein binding"/>
    <property type="evidence" value="ECO:0007669"/>
    <property type="project" value="UniProtKB-ARBA"/>
</dbReference>
<evidence type="ECO:0000313" key="22">
    <source>
        <dbReference type="Ensembl" id="ENSPCEP00000024765.1"/>
    </source>
</evidence>
<keyword evidence="3" id="KW-0597">Phosphoprotein</keyword>
<evidence type="ECO:0000256" key="8">
    <source>
        <dbReference type="ARBA" id="ARBA00023130"/>
    </source>
</evidence>